<accession>A0CPI5</accession>
<protein>
    <submittedName>
        <fullName evidence="1">Uncharacterized protein</fullName>
    </submittedName>
</protein>
<gene>
    <name evidence="1" type="ORF">GSPATT00009094001</name>
</gene>
<keyword evidence="2" id="KW-1185">Reference proteome</keyword>
<proteinExistence type="predicted"/>
<dbReference type="AlphaFoldDB" id="A0CPI5"/>
<dbReference type="HOGENOM" id="CLU_1032287_0_0_1"/>
<name>A0CPI5_PARTE</name>
<evidence type="ECO:0000313" key="1">
    <source>
        <dbReference type="EMBL" id="CAK72702.1"/>
    </source>
</evidence>
<dbReference type="KEGG" id="ptm:GSPATT00009094001"/>
<dbReference type="EMBL" id="CT868130">
    <property type="protein sequence ID" value="CAK72702.1"/>
    <property type="molecule type" value="Genomic_DNA"/>
</dbReference>
<dbReference type="GeneID" id="5025884"/>
<dbReference type="Proteomes" id="UP000000600">
    <property type="component" value="Unassembled WGS sequence"/>
</dbReference>
<dbReference type="RefSeq" id="XP_001440099.1">
    <property type="nucleotide sequence ID" value="XM_001440062.1"/>
</dbReference>
<organism evidence="1 2">
    <name type="scientific">Paramecium tetraurelia</name>
    <dbReference type="NCBI Taxonomy" id="5888"/>
    <lineage>
        <taxon>Eukaryota</taxon>
        <taxon>Sar</taxon>
        <taxon>Alveolata</taxon>
        <taxon>Ciliophora</taxon>
        <taxon>Intramacronucleata</taxon>
        <taxon>Oligohymenophorea</taxon>
        <taxon>Peniculida</taxon>
        <taxon>Parameciidae</taxon>
        <taxon>Paramecium</taxon>
    </lineage>
</organism>
<dbReference type="STRING" id="5888.A0CPI5"/>
<reference evidence="1 2" key="1">
    <citation type="journal article" date="2006" name="Nature">
        <title>Global trends of whole-genome duplications revealed by the ciliate Paramecium tetraurelia.</title>
        <authorList>
            <consortium name="Genoscope"/>
            <person name="Aury J.-M."/>
            <person name="Jaillon O."/>
            <person name="Duret L."/>
            <person name="Noel B."/>
            <person name="Jubin C."/>
            <person name="Porcel B.M."/>
            <person name="Segurens B."/>
            <person name="Daubin V."/>
            <person name="Anthouard V."/>
            <person name="Aiach N."/>
            <person name="Arnaiz O."/>
            <person name="Billaut A."/>
            <person name="Beisson J."/>
            <person name="Blanc I."/>
            <person name="Bouhouche K."/>
            <person name="Camara F."/>
            <person name="Duharcourt S."/>
            <person name="Guigo R."/>
            <person name="Gogendeau D."/>
            <person name="Katinka M."/>
            <person name="Keller A.-M."/>
            <person name="Kissmehl R."/>
            <person name="Klotz C."/>
            <person name="Koll F."/>
            <person name="Le Moue A."/>
            <person name="Lepere C."/>
            <person name="Malinsky S."/>
            <person name="Nowacki M."/>
            <person name="Nowak J.K."/>
            <person name="Plattner H."/>
            <person name="Poulain J."/>
            <person name="Ruiz F."/>
            <person name="Serrano V."/>
            <person name="Zagulski M."/>
            <person name="Dessen P."/>
            <person name="Betermier M."/>
            <person name="Weissenbach J."/>
            <person name="Scarpelli C."/>
            <person name="Schachter V."/>
            <person name="Sperling L."/>
            <person name="Meyer E."/>
            <person name="Cohen J."/>
            <person name="Wincker P."/>
        </authorList>
    </citation>
    <scope>NUCLEOTIDE SEQUENCE [LARGE SCALE GENOMIC DNA]</scope>
    <source>
        <strain evidence="1 2">Stock d4-2</strain>
    </source>
</reference>
<dbReference type="InParanoid" id="A0CPI5"/>
<evidence type="ECO:0000313" key="2">
    <source>
        <dbReference type="Proteomes" id="UP000000600"/>
    </source>
</evidence>
<sequence>MDSDNNKRFNFDHLSQRQLKNRLYKNINRYDPTERKLTQPLSNASNPYLIPKISKQRLEPIISPQVNLGVTIQQGRILLDQSAYQSGKNIRNDTSFAYDHSKKPKNLSPLEQRLQSDYGMSMLDDAQNPNSSVNDSIINLFQFPERKKDTSILKKELKKQKKKQLQQSYLSPMDFIYLIKTDPEMANQFCYLNKRDHAYDYEIVEFEDRNDKEYMTISARGITYYQNEETTFLTIEEWQREANLLLRPTGKSTFSENTSCGKTSSYGKDS</sequence>